<name>A0A6I2GNL2_9LACT</name>
<protein>
    <recommendedName>
        <fullName evidence="1">Competence protein CoiA nuclease-like domain-containing protein</fullName>
    </recommendedName>
</protein>
<comment type="caution">
    <text evidence="2">The sequence shown here is derived from an EMBL/GenBank/DDBJ whole genome shotgun (WGS) entry which is preliminary data.</text>
</comment>
<evidence type="ECO:0000259" key="1">
    <source>
        <dbReference type="Pfam" id="PF06054"/>
    </source>
</evidence>
<dbReference type="RefSeq" id="WP_153863324.1">
    <property type="nucleotide sequence ID" value="NZ_WJQS01000003.1"/>
</dbReference>
<keyword evidence="3" id="KW-1185">Reference proteome</keyword>
<dbReference type="EMBL" id="WJQS01000003">
    <property type="protein sequence ID" value="MRI85105.1"/>
    <property type="molecule type" value="Genomic_DNA"/>
</dbReference>
<evidence type="ECO:0000313" key="2">
    <source>
        <dbReference type="EMBL" id="MRI85105.1"/>
    </source>
</evidence>
<feature type="domain" description="Competence protein CoiA nuclease-like" evidence="1">
    <location>
        <begin position="64"/>
        <end position="184"/>
    </location>
</feature>
<dbReference type="Proteomes" id="UP000430975">
    <property type="component" value="Unassembled WGS sequence"/>
</dbReference>
<dbReference type="InterPro" id="IPR010330">
    <property type="entry name" value="CoiA_nuc"/>
</dbReference>
<dbReference type="AlphaFoldDB" id="A0A6I2GNL2"/>
<sequence length="372" mass="44175">MYAAYSSKGELIYANDLKNICRQSVYYCPDCQQVLSHKISRKGKGYFSHVTSCQSDTIQRETKESIEHQTGKSLLKYNLELSGYEAHTEYNLPQIQQIADVFYYGKTQQSVANVLEFQRVPVNSSQIETRHTNYLQLVKHCQWIIDDKVFKTGYQQVWLKTMLNYSKELGFHWWALDIKQAELVLKFRMPLMYEVYNVKVAEKRFDLNKTLDNYWDFSQASFLNDVYYSTYRLPIKQRTYFRQLKSIMVNSIYQNDIRLLYAEGVLLQMLPAWMLMEKWHFLVCKTPGWLCLAWFYWLLSQFELKQFTTKDFAKGIQQLVESEKIVLASSPLISVDIYPHLSDAVLTKFKEKKLIFKVNNMQWRVLTQQNSF</sequence>
<organism evidence="2 3">
    <name type="scientific">Fundicoccus ignavus</name>
    <dbReference type="NCBI Taxonomy" id="2664442"/>
    <lineage>
        <taxon>Bacteria</taxon>
        <taxon>Bacillati</taxon>
        <taxon>Bacillota</taxon>
        <taxon>Bacilli</taxon>
        <taxon>Lactobacillales</taxon>
        <taxon>Aerococcaceae</taxon>
        <taxon>Fundicoccus</taxon>
    </lineage>
</organism>
<dbReference type="Pfam" id="PF06054">
    <property type="entry name" value="CoiA_nuc"/>
    <property type="match status" value="1"/>
</dbReference>
<gene>
    <name evidence="2" type="ORF">GIY09_04355</name>
</gene>
<evidence type="ECO:0000313" key="3">
    <source>
        <dbReference type="Proteomes" id="UP000430975"/>
    </source>
</evidence>
<reference evidence="2 3" key="1">
    <citation type="submission" date="2019-11" db="EMBL/GenBank/DDBJ databases">
        <title>Characterisation of Fundicoccus ignavus gen. nov. sp. nov., a novel genus of the family Aerococcaceae isolated from bulk tank milk.</title>
        <authorList>
            <person name="Siebert A."/>
            <person name="Huptas C."/>
            <person name="Wenning M."/>
            <person name="Scherer S."/>
            <person name="Doll E.V."/>
        </authorList>
    </citation>
    <scope>NUCLEOTIDE SEQUENCE [LARGE SCALE GENOMIC DNA]</scope>
    <source>
        <strain evidence="2 3">WS4759</strain>
    </source>
</reference>
<proteinExistence type="predicted"/>
<accession>A0A6I2GNL2</accession>